<dbReference type="EMBL" id="UZAE01001002">
    <property type="protein sequence ID" value="VDN98025.1"/>
    <property type="molecule type" value="Genomic_DNA"/>
</dbReference>
<gene>
    <name evidence="3" type="ORF">HNAJ_LOCUS2166</name>
</gene>
<accession>A0A0R3T529</accession>
<protein>
    <submittedName>
        <fullName evidence="5">C2 domain-containing protein</fullName>
    </submittedName>
</protein>
<evidence type="ECO:0000259" key="2">
    <source>
        <dbReference type="Pfam" id="PF25339"/>
    </source>
</evidence>
<organism evidence="5">
    <name type="scientific">Rodentolepis nana</name>
    <name type="common">Dwarf tapeworm</name>
    <name type="synonym">Hymenolepis nana</name>
    <dbReference type="NCBI Taxonomy" id="102285"/>
    <lineage>
        <taxon>Eukaryota</taxon>
        <taxon>Metazoa</taxon>
        <taxon>Spiralia</taxon>
        <taxon>Lophotrochozoa</taxon>
        <taxon>Platyhelminthes</taxon>
        <taxon>Cestoda</taxon>
        <taxon>Eucestoda</taxon>
        <taxon>Cyclophyllidea</taxon>
        <taxon>Hymenolepididae</taxon>
        <taxon>Rodentolepis</taxon>
    </lineage>
</organism>
<dbReference type="GO" id="GO:0034451">
    <property type="term" value="C:centriolar satellite"/>
    <property type="evidence" value="ECO:0007669"/>
    <property type="project" value="TreeGrafter"/>
</dbReference>
<evidence type="ECO:0000256" key="1">
    <source>
        <dbReference type="SAM" id="MobiDB-lite"/>
    </source>
</evidence>
<dbReference type="GO" id="GO:0061511">
    <property type="term" value="P:centriole elongation"/>
    <property type="evidence" value="ECO:0007669"/>
    <property type="project" value="TreeGrafter"/>
</dbReference>
<dbReference type="PANTHER" id="PTHR21254">
    <property type="entry name" value="C2 DOMAIN-CONTAINING PROTEIN 3"/>
    <property type="match status" value="1"/>
</dbReference>
<dbReference type="Proteomes" id="UP000278807">
    <property type="component" value="Unassembled WGS sequence"/>
</dbReference>
<dbReference type="OrthoDB" id="79771at2759"/>
<dbReference type="GO" id="GO:0071539">
    <property type="term" value="P:protein localization to centrosome"/>
    <property type="evidence" value="ECO:0007669"/>
    <property type="project" value="TreeGrafter"/>
</dbReference>
<name>A0A0R3T529_RODNA</name>
<feature type="domain" description="C2CD3 N-terminal C2" evidence="2">
    <location>
        <begin position="13"/>
        <end position="166"/>
    </location>
</feature>
<keyword evidence="4" id="KW-1185">Reference proteome</keyword>
<dbReference type="Pfam" id="PF25339">
    <property type="entry name" value="C2_C2CD3_N"/>
    <property type="match status" value="1"/>
</dbReference>
<dbReference type="STRING" id="102285.A0A0R3T529"/>
<feature type="compositionally biased region" description="Basic and acidic residues" evidence="1">
    <location>
        <begin position="220"/>
        <end position="244"/>
    </location>
</feature>
<feature type="compositionally biased region" description="Basic residues" evidence="1">
    <location>
        <begin position="495"/>
        <end position="505"/>
    </location>
</feature>
<dbReference type="GO" id="GO:0060271">
    <property type="term" value="P:cilium assembly"/>
    <property type="evidence" value="ECO:0007669"/>
    <property type="project" value="TreeGrafter"/>
</dbReference>
<evidence type="ECO:0000313" key="4">
    <source>
        <dbReference type="Proteomes" id="UP000278807"/>
    </source>
</evidence>
<dbReference type="GO" id="GO:0005814">
    <property type="term" value="C:centriole"/>
    <property type="evidence" value="ECO:0007669"/>
    <property type="project" value="TreeGrafter"/>
</dbReference>
<evidence type="ECO:0000313" key="3">
    <source>
        <dbReference type="EMBL" id="VDN98025.1"/>
    </source>
</evidence>
<reference evidence="3 4" key="2">
    <citation type="submission" date="2018-11" db="EMBL/GenBank/DDBJ databases">
        <authorList>
            <consortium name="Pathogen Informatics"/>
        </authorList>
    </citation>
    <scope>NUCLEOTIDE SEQUENCE [LARGE SCALE GENOMIC DNA]</scope>
</reference>
<evidence type="ECO:0000313" key="5">
    <source>
        <dbReference type="WBParaSite" id="HNAJ_0000216701-mRNA-1"/>
    </source>
</evidence>
<dbReference type="InterPro" id="IPR057537">
    <property type="entry name" value="C2_C2CD3_N"/>
</dbReference>
<feature type="region of interest" description="Disordered" evidence="1">
    <location>
        <begin position="220"/>
        <end position="246"/>
    </location>
</feature>
<sequence>MLQNLGRPVSAKTTLPPGIAGPPCAYLLLQVPLFRSTTRRPLALLKCLAVRIVWWGEDISDPQSGNNGTLLHPRIAGHQNASQFQYGYHTRYSICVPLQKMQNYLEDMGTLFLDVINEKTGAIIGRAKIENLARLTLQTPIRGVFAVADAKGVKIGELTVNMYFELIQVIESVKISKKNVVLPTLMGDSIEQQEVEPLDHDRKCTELPLEDMVSKAPIIDRSKATDKKYEKPERDESFQKKPSTEDAGSCLSMEVLSRIQSALERSQRIRQQLFSAINMEQGTVNDNKGLPVYQSKLFETEILPPNGGHVQSVPDLATQTATNVENAMPIPYLSESYPCLLDSVDSQSLLDNKDGVPTVEDDEDLEKDLIIETTLLPRIEDVPQGEEKTNVSGKVPGQLSEGKVLLEWPNIEHKSSMDHLVNTEPYFPHNAPVGIRLDFRRLTFPMQIWNALEALLTAFASRSERTNLLSPEDPQDGRNLKRLQDSGLGVSMHSKSNRNKTAFRKRSLDPSPNMNFVNIANSKPLDLYLEISVPSFLVNKGSSIDSSIWRKRINLCSKLSKITTTDQNPRQMSEDLEVFVIPERDSFSNQIDISVNSPSDSQNALIHLNLLSNPLSLTGTTMPIHIGTIEIDPGSLIWAMYRSPNSSLLSSSTPSSKTLRIRIEFADLVKYRLMELLGVESLETSLNKSFGFINVEPVFNAPFTSIKADSLQITPSLVRSGNQIHTVHHQSTILLNIREGRDLRLPSGCFQNSFLVVRIPWCTKEVRDGDHVSRKTKRFTSAVSWGTGPSPAYHFGLKASAVLSEDQLTRLSKSFIAIEVWVRHMNSDAERDELIGIAKIMTTRTSTLCRLISSRKEYKDSRLPFLQEDSWLEVTSPSTGQVCGQLRSRFAAGTTEQISALMAADCENAAVGCLDWRSIDFVTWKESDSSGKCEDNEFSKSEDLLTLTVTHTLDIMLIKLIDFHPELSEISHAKFGPNALLASDCDCFLQYRIPVDKQNQSLVFRSPICQLMSPSTHNDALEAVYRIDYVELEGGVNERDDEDISNGYEVKWQNGKNDGWHESHKCVFARELIREPDIIKHIKEVGSNAFLDYLRKDQFSQEDGIVFELWVRIYSPKLRDICVAHGKLTLNTLEHHLLPPSSLHAANKVPNFPLTWKRELSEHSMDLYGINTHKLLGRILLNIGYEMASTVKYSVDLSRKIGGKEKLYKLLPLTIRPGVHLNIHLHNLTGLGVSTSHQIRLHCLLLLPSKTSHSHYKVLASSTLKPERVEELAMRLNVLLPLAWNYESFFKFSLAEALAFGALEINDRQSWLVGNVTRPCLVIQVDVWDMDSDLGENHNETQNVARNRFWERL</sequence>
<dbReference type="PANTHER" id="PTHR21254:SF1">
    <property type="entry name" value="C2 DOMAIN-CONTAINING PROTEIN 3"/>
    <property type="match status" value="1"/>
</dbReference>
<dbReference type="WBParaSite" id="HNAJ_0000216701-mRNA-1">
    <property type="protein sequence ID" value="HNAJ_0000216701-mRNA-1"/>
    <property type="gene ID" value="HNAJ_0000216701"/>
</dbReference>
<reference evidence="5" key="1">
    <citation type="submission" date="2017-02" db="UniProtKB">
        <authorList>
            <consortium name="WormBaseParasite"/>
        </authorList>
    </citation>
    <scope>IDENTIFICATION</scope>
</reference>
<feature type="region of interest" description="Disordered" evidence="1">
    <location>
        <begin position="467"/>
        <end position="507"/>
    </location>
</feature>
<proteinExistence type="predicted"/>
<feature type="compositionally biased region" description="Basic and acidic residues" evidence="1">
    <location>
        <begin position="475"/>
        <end position="484"/>
    </location>
</feature>